<reference evidence="1 2" key="1">
    <citation type="submission" date="2018-03" db="EMBL/GenBank/DDBJ databases">
        <authorList>
            <person name="Fogelqvist J."/>
        </authorList>
    </citation>
    <scope>NUCLEOTIDE SEQUENCE [LARGE SCALE GENOMIC DNA]</scope>
</reference>
<sequence>MKLRARLPRTDCEADNPVNFEVMARHRAQRPRRNRPRLVSAFTLTAAQEDLVARRVAEEIEKLELQVNEEDRRKVFGNRVLAERSEASYYVHYRGLKYFCALIGDYKSLILLGDRIPKYAPSMLAPVDVDGNAVICDGQWKNPGTLVQFLVAVSNAHKAAGMDGVSYAPMCRSVRNEGVGQRLPPAAIVLDSLLLNQYGNVRFSQDVMDAFAGLSKVILRGYVPHGDSMVSRKEFMDLRSVLMGTGRIKDIRLWTRILFSVRLFLRSDETVK</sequence>
<gene>
    <name evidence="1" type="ORF">PLBR_LOCUS763</name>
</gene>
<dbReference type="EMBL" id="OVEO01000001">
    <property type="protein sequence ID" value="SPQ93548.1"/>
    <property type="molecule type" value="Genomic_DNA"/>
</dbReference>
<dbReference type="AlphaFoldDB" id="A0A3P3Y027"/>
<protein>
    <submittedName>
        <fullName evidence="1">Uncharacterized protein</fullName>
    </submittedName>
</protein>
<proteinExistence type="predicted"/>
<dbReference type="Proteomes" id="UP000290189">
    <property type="component" value="Unassembled WGS sequence"/>
</dbReference>
<evidence type="ECO:0000313" key="1">
    <source>
        <dbReference type="EMBL" id="SPQ93548.1"/>
    </source>
</evidence>
<geneLocation type="mitochondrion" evidence="1"/>
<keyword evidence="1" id="KW-0496">Mitochondrion</keyword>
<organism evidence="1 2">
    <name type="scientific">Plasmodiophora brassicae</name>
    <name type="common">Clubroot disease agent</name>
    <dbReference type="NCBI Taxonomy" id="37360"/>
    <lineage>
        <taxon>Eukaryota</taxon>
        <taxon>Sar</taxon>
        <taxon>Rhizaria</taxon>
        <taxon>Endomyxa</taxon>
        <taxon>Phytomyxea</taxon>
        <taxon>Plasmodiophorida</taxon>
        <taxon>Plasmodiophoridae</taxon>
        <taxon>Plasmodiophora</taxon>
    </lineage>
</organism>
<evidence type="ECO:0000313" key="2">
    <source>
        <dbReference type="Proteomes" id="UP000290189"/>
    </source>
</evidence>
<name>A0A3P3Y027_PLABS</name>
<accession>A0A3P3Y027</accession>